<accession>A0A1J5Q3J1</accession>
<organism evidence="2">
    <name type="scientific">mine drainage metagenome</name>
    <dbReference type="NCBI Taxonomy" id="410659"/>
    <lineage>
        <taxon>unclassified sequences</taxon>
        <taxon>metagenomes</taxon>
        <taxon>ecological metagenomes</taxon>
    </lineage>
</organism>
<proteinExistence type="predicted"/>
<evidence type="ECO:0000313" key="2">
    <source>
        <dbReference type="EMBL" id="OIQ77874.1"/>
    </source>
</evidence>
<evidence type="ECO:0000256" key="1">
    <source>
        <dbReference type="SAM" id="MobiDB-lite"/>
    </source>
</evidence>
<gene>
    <name evidence="2" type="ORF">GALL_404320</name>
</gene>
<protein>
    <submittedName>
        <fullName evidence="2">Uncharacterized protein</fullName>
    </submittedName>
</protein>
<reference evidence="2" key="1">
    <citation type="submission" date="2016-10" db="EMBL/GenBank/DDBJ databases">
        <title>Sequence of Gallionella enrichment culture.</title>
        <authorList>
            <person name="Poehlein A."/>
            <person name="Muehling M."/>
            <person name="Daniel R."/>
        </authorList>
    </citation>
    <scope>NUCLEOTIDE SEQUENCE</scope>
</reference>
<dbReference type="AlphaFoldDB" id="A0A1J5Q3J1"/>
<comment type="caution">
    <text evidence="2">The sequence shown here is derived from an EMBL/GenBank/DDBJ whole genome shotgun (WGS) entry which is preliminary data.</text>
</comment>
<sequence>MHHPAVLGMAIAFRHAPPGGGGADQQDAGGGPHAAQLLPGRRDAGTAAGELHAEAGMVVDRSHRRRFDADAAPVGFQLFRDQHGQRGIHPLPHFGLVDDDSDAVVRCDADEGIGRIDRGRRRIGGQRTAAFHRQIKTDDEAAHQGNRICQEFAAARSLQHGRLHFASPFNPADASATALRMRL</sequence>
<name>A0A1J5Q3J1_9ZZZZ</name>
<dbReference type="EMBL" id="MLJW01001516">
    <property type="protein sequence ID" value="OIQ77874.1"/>
    <property type="molecule type" value="Genomic_DNA"/>
</dbReference>
<feature type="compositionally biased region" description="Gly residues" evidence="1">
    <location>
        <begin position="18"/>
        <end position="32"/>
    </location>
</feature>
<feature type="region of interest" description="Disordered" evidence="1">
    <location>
        <begin position="16"/>
        <end position="35"/>
    </location>
</feature>